<protein>
    <recommendedName>
        <fullName evidence="11">Glutathione hydrolase proenzyme</fullName>
        <ecNumber evidence="11">2.3.2.2</ecNumber>
        <ecNumber evidence="11">3.4.19.13</ecNumber>
    </recommendedName>
    <component>
        <recommendedName>
            <fullName evidence="11">Glutathione hydrolase large chain</fullName>
        </recommendedName>
    </component>
    <component>
        <recommendedName>
            <fullName evidence="11">Glutathione hydrolase small chain</fullName>
        </recommendedName>
    </component>
</protein>
<evidence type="ECO:0000256" key="7">
    <source>
        <dbReference type="ARBA" id="ARBA00023315"/>
    </source>
</evidence>
<evidence type="ECO:0000256" key="8">
    <source>
        <dbReference type="ARBA" id="ARBA00047417"/>
    </source>
</evidence>
<dbReference type="NCBIfam" id="TIGR00066">
    <property type="entry name" value="g_glut_trans"/>
    <property type="match status" value="1"/>
</dbReference>
<comment type="PTM">
    <text evidence="11">Cleaved by autocatalysis into a large and a small subunit.</text>
</comment>
<evidence type="ECO:0000256" key="13">
    <source>
        <dbReference type="SAM" id="SignalP"/>
    </source>
</evidence>
<evidence type="ECO:0000256" key="12">
    <source>
        <dbReference type="SAM" id="MobiDB-lite"/>
    </source>
</evidence>
<keyword evidence="4 11" id="KW-0808">Transferase</keyword>
<dbReference type="AlphaFoldDB" id="A0A6I3I6J5"/>
<keyword evidence="15" id="KW-1185">Reference proteome</keyword>
<comment type="subunit">
    <text evidence="11">This enzyme consists of two polypeptide chains, which are synthesized in precursor form from a single polypeptide.</text>
</comment>
<dbReference type="InterPro" id="IPR051792">
    <property type="entry name" value="GGT_bact"/>
</dbReference>
<feature type="binding site" evidence="10">
    <location>
        <begin position="501"/>
        <end position="502"/>
    </location>
    <ligand>
        <name>L-glutamate</name>
        <dbReference type="ChEBI" id="CHEBI:29985"/>
    </ligand>
</feature>
<dbReference type="Proteomes" id="UP000431092">
    <property type="component" value="Unassembled WGS sequence"/>
</dbReference>
<evidence type="ECO:0000256" key="10">
    <source>
        <dbReference type="PIRSR" id="PIRSR600101-2"/>
    </source>
</evidence>
<keyword evidence="6 11" id="KW-0865">Zymogen</keyword>
<dbReference type="InterPro" id="IPR043137">
    <property type="entry name" value="GGT_ssub_C"/>
</dbReference>
<evidence type="ECO:0000256" key="3">
    <source>
        <dbReference type="ARBA" id="ARBA00009381"/>
    </source>
</evidence>
<dbReference type="PANTHER" id="PTHR43199:SF1">
    <property type="entry name" value="GLUTATHIONE HYDROLASE PROENZYME"/>
    <property type="match status" value="1"/>
</dbReference>
<evidence type="ECO:0000256" key="11">
    <source>
        <dbReference type="RuleBase" id="RU368036"/>
    </source>
</evidence>
<feature type="binding site" evidence="10">
    <location>
        <position position="523"/>
    </location>
    <ligand>
        <name>L-glutamate</name>
        <dbReference type="ChEBI" id="CHEBI:29985"/>
    </ligand>
</feature>
<organism evidence="14 15">
    <name type="scientific">Arsenicicoccus cauae</name>
    <dbReference type="NCBI Taxonomy" id="2663847"/>
    <lineage>
        <taxon>Bacteria</taxon>
        <taxon>Bacillati</taxon>
        <taxon>Actinomycetota</taxon>
        <taxon>Actinomycetes</taxon>
        <taxon>Micrococcales</taxon>
        <taxon>Intrasporangiaceae</taxon>
        <taxon>Arsenicicoccus</taxon>
    </lineage>
</organism>
<feature type="chain" id="PRO_5039136700" description="Glutathione hydrolase proenzyme" evidence="13">
    <location>
        <begin position="30"/>
        <end position="634"/>
    </location>
</feature>
<dbReference type="SUPFAM" id="SSF56235">
    <property type="entry name" value="N-terminal nucleophile aminohydrolases (Ntn hydrolases)"/>
    <property type="match status" value="1"/>
</dbReference>
<feature type="signal peptide" evidence="13">
    <location>
        <begin position="1"/>
        <end position="29"/>
    </location>
</feature>
<dbReference type="GO" id="GO:0006750">
    <property type="term" value="P:glutathione biosynthetic process"/>
    <property type="evidence" value="ECO:0007669"/>
    <property type="project" value="UniProtKB-KW"/>
</dbReference>
<comment type="catalytic activity">
    <reaction evidence="8 11">
        <text>an N-terminal (5-L-glutamyl)-[peptide] + an alpha-amino acid = 5-L-glutamyl amino acid + an N-terminal L-alpha-aminoacyl-[peptide]</text>
        <dbReference type="Rhea" id="RHEA:23904"/>
        <dbReference type="Rhea" id="RHEA-COMP:9780"/>
        <dbReference type="Rhea" id="RHEA-COMP:9795"/>
        <dbReference type="ChEBI" id="CHEBI:77644"/>
        <dbReference type="ChEBI" id="CHEBI:78597"/>
        <dbReference type="ChEBI" id="CHEBI:78599"/>
        <dbReference type="ChEBI" id="CHEBI:78608"/>
        <dbReference type="EC" id="2.3.2.2"/>
    </reaction>
</comment>
<comment type="similarity">
    <text evidence="3 11">Belongs to the gamma-glutamyltransferase family.</text>
</comment>
<keyword evidence="7 11" id="KW-0012">Acyltransferase</keyword>
<evidence type="ECO:0000313" key="14">
    <source>
        <dbReference type="EMBL" id="MTB71824.1"/>
    </source>
</evidence>
<evidence type="ECO:0000256" key="6">
    <source>
        <dbReference type="ARBA" id="ARBA00023145"/>
    </source>
</evidence>
<dbReference type="PRINTS" id="PR01210">
    <property type="entry name" value="GGTRANSPTASE"/>
</dbReference>
<dbReference type="InterPro" id="IPR000101">
    <property type="entry name" value="GGT_peptidase"/>
</dbReference>
<keyword evidence="13" id="KW-0732">Signal</keyword>
<proteinExistence type="inferred from homology"/>
<dbReference type="EC" id="2.3.2.2" evidence="11"/>
<evidence type="ECO:0000256" key="9">
    <source>
        <dbReference type="PIRSR" id="PIRSR600101-1"/>
    </source>
</evidence>
<evidence type="ECO:0000256" key="1">
    <source>
        <dbReference type="ARBA" id="ARBA00001049"/>
    </source>
</evidence>
<dbReference type="EC" id="3.4.19.13" evidence="11"/>
<comment type="catalytic activity">
    <reaction evidence="2 11">
        <text>glutathione + H2O = L-cysteinylglycine + L-glutamate</text>
        <dbReference type="Rhea" id="RHEA:28807"/>
        <dbReference type="ChEBI" id="CHEBI:15377"/>
        <dbReference type="ChEBI" id="CHEBI:29985"/>
        <dbReference type="ChEBI" id="CHEBI:57925"/>
        <dbReference type="ChEBI" id="CHEBI:61694"/>
        <dbReference type="EC" id="3.4.19.13"/>
    </reaction>
</comment>
<evidence type="ECO:0000256" key="4">
    <source>
        <dbReference type="ARBA" id="ARBA00022679"/>
    </source>
</evidence>
<comment type="catalytic activity">
    <reaction evidence="1 11">
        <text>an S-substituted glutathione + H2O = an S-substituted L-cysteinylglycine + L-glutamate</text>
        <dbReference type="Rhea" id="RHEA:59468"/>
        <dbReference type="ChEBI" id="CHEBI:15377"/>
        <dbReference type="ChEBI" id="CHEBI:29985"/>
        <dbReference type="ChEBI" id="CHEBI:90779"/>
        <dbReference type="ChEBI" id="CHEBI:143103"/>
        <dbReference type="EC" id="3.4.19.13"/>
    </reaction>
</comment>
<sequence>MTAPSPRGPRPSATLRGVLALTLALPVTAAVSLTTAGATPVPQRPAPRDQGPVGHTLPKTGTMTGSGGAVASVDPVASQVGIDVLRRGGNAADAAVATAAALGVVEPYANGIGGGGFFVYYDARTKRVSTIDGRETAPAGMTETSFLEGGKPMDFTKAVNSGLSVGVPGTVATWQAALQDYGTRSFSQMLAPAEEIARRGFVVDDAFETATADNAKRFAQFPATAAIYLPGGKPVEAGTVLRNPDLAATYAELRRRGPSALYTGGIAQDIAKVVNAPVTVPGVTVPTGTMTTSDLARYQVKRLAPIHSTYEGYDYYGMAGSSSGGIAVAETLNLLEEYAERTGVPLRDVDDVQYYHRFAEATATAFADRNRWVGDVPGVPRDQLVSQGFARERACGFDPAKAQQRPIAFGSPDGAYGGCGTALGKVGQGNDGQATTHLTVADKWGNVASYTLTIEQFGGSGMTVPGRGFLLNNELTDFNFAPLTPGVPDPNLPAPGKRPRSSMSPSIVLKGGRPFLAAGAAGGATIITTTAQTITEVIDRDKTAMGGLAAPRISSRNTAATAEPQLIDSATGAALKALGQPMTPSATIGRGTAIRMLGRNLFDAGAEPTRGGGGSAMVVHPGKAGKDKHRPRHR</sequence>
<feature type="active site" description="Nucleophile" evidence="9">
    <location>
        <position position="435"/>
    </location>
</feature>
<feature type="binding site" evidence="10">
    <location>
        <position position="134"/>
    </location>
    <ligand>
        <name>L-glutamate</name>
        <dbReference type="ChEBI" id="CHEBI:29985"/>
    </ligand>
</feature>
<comment type="pathway">
    <text evidence="11">Sulfur metabolism; glutathione metabolism.</text>
</comment>
<evidence type="ECO:0000256" key="2">
    <source>
        <dbReference type="ARBA" id="ARBA00001089"/>
    </source>
</evidence>
<dbReference type="InterPro" id="IPR043138">
    <property type="entry name" value="GGT_lsub"/>
</dbReference>
<accession>A0A6I3I6J5</accession>
<gene>
    <name evidence="14" type="primary">ggt</name>
    <name evidence="14" type="ORF">GGG17_07555</name>
</gene>
<feature type="region of interest" description="Disordered" evidence="12">
    <location>
        <begin position="36"/>
        <end position="60"/>
    </location>
</feature>
<dbReference type="Gene3D" id="3.60.20.40">
    <property type="match status" value="1"/>
</dbReference>
<comment type="caution">
    <text evidence="14">The sequence shown here is derived from an EMBL/GenBank/DDBJ whole genome shotgun (WGS) entry which is preliminary data.</text>
</comment>
<evidence type="ECO:0000313" key="15">
    <source>
        <dbReference type="Proteomes" id="UP000431092"/>
    </source>
</evidence>
<dbReference type="PANTHER" id="PTHR43199">
    <property type="entry name" value="GLUTATHIONE HYDROLASE"/>
    <property type="match status" value="1"/>
</dbReference>
<dbReference type="Pfam" id="PF01019">
    <property type="entry name" value="G_glu_transpept"/>
    <property type="match status" value="1"/>
</dbReference>
<name>A0A6I3I6J5_9MICO</name>
<keyword evidence="5 11" id="KW-0378">Hydrolase</keyword>
<dbReference type="EMBL" id="WLVL01000027">
    <property type="protein sequence ID" value="MTB71824.1"/>
    <property type="molecule type" value="Genomic_DNA"/>
</dbReference>
<dbReference type="Gene3D" id="1.10.246.130">
    <property type="match status" value="1"/>
</dbReference>
<keyword evidence="11" id="KW-0317">Glutathione biosynthesis</keyword>
<feature type="binding site" evidence="10">
    <location>
        <position position="477"/>
    </location>
    <ligand>
        <name>L-glutamate</name>
        <dbReference type="ChEBI" id="CHEBI:29985"/>
    </ligand>
</feature>
<dbReference type="UniPathway" id="UPA00204"/>
<dbReference type="RefSeq" id="WP_154593134.1">
    <property type="nucleotide sequence ID" value="NZ_WLVL01000027.1"/>
</dbReference>
<dbReference type="GO" id="GO:0103068">
    <property type="term" value="F:leukotriene C4 gamma-glutamyl transferase activity"/>
    <property type="evidence" value="ECO:0007669"/>
    <property type="project" value="UniProtKB-EC"/>
</dbReference>
<evidence type="ECO:0000256" key="5">
    <source>
        <dbReference type="ARBA" id="ARBA00022801"/>
    </source>
</evidence>
<reference evidence="14 15" key="1">
    <citation type="submission" date="2019-11" db="EMBL/GenBank/DDBJ databases">
        <title>Whole genome sequencing identifies a novel species of the genus Arsenicicoccus isolated from human blood.</title>
        <authorList>
            <person name="Jeong J.H."/>
            <person name="Kweon O.J."/>
            <person name="Kim H.R."/>
            <person name="Kim T.-H."/>
            <person name="Ha S.-M."/>
            <person name="Lee M.-K."/>
        </authorList>
    </citation>
    <scope>NUCLEOTIDE SEQUENCE [LARGE SCALE GENOMIC DNA]</scope>
    <source>
        <strain evidence="14 15">MKL-02</strain>
    </source>
</reference>
<feature type="region of interest" description="Disordered" evidence="12">
    <location>
        <begin position="609"/>
        <end position="634"/>
    </location>
</feature>
<dbReference type="GO" id="GO:0036374">
    <property type="term" value="F:glutathione hydrolase activity"/>
    <property type="evidence" value="ECO:0007669"/>
    <property type="project" value="UniProtKB-UniRule"/>
</dbReference>
<dbReference type="InterPro" id="IPR029055">
    <property type="entry name" value="Ntn_hydrolases_N"/>
</dbReference>
<dbReference type="GO" id="GO:0006751">
    <property type="term" value="P:glutathione catabolic process"/>
    <property type="evidence" value="ECO:0007669"/>
    <property type="project" value="UniProtKB-UniRule"/>
</dbReference>